<keyword evidence="5 8" id="KW-0472">Membrane</keyword>
<evidence type="ECO:0000256" key="1">
    <source>
        <dbReference type="ARBA" id="ARBA00004370"/>
    </source>
</evidence>
<dbReference type="GO" id="GO:0005886">
    <property type="term" value="C:plasma membrane"/>
    <property type="evidence" value="ECO:0007669"/>
    <property type="project" value="TreeGrafter"/>
</dbReference>
<evidence type="ECO:0000256" key="2">
    <source>
        <dbReference type="ARBA" id="ARBA00022692"/>
    </source>
</evidence>
<evidence type="ECO:0000256" key="6">
    <source>
        <dbReference type="ARBA" id="ARBA00023239"/>
    </source>
</evidence>
<dbReference type="CDD" id="cd07302">
    <property type="entry name" value="CHD"/>
    <property type="match status" value="1"/>
</dbReference>
<dbReference type="PANTHER" id="PTHR11920:SF487">
    <property type="entry name" value="ADENYLATE CYCLASE, GERMINATION SPECIFIC"/>
    <property type="match status" value="1"/>
</dbReference>
<dbReference type="Proteomes" id="UP000695562">
    <property type="component" value="Unassembled WGS sequence"/>
</dbReference>
<dbReference type="InterPro" id="IPR006189">
    <property type="entry name" value="CHASE_dom"/>
</dbReference>
<keyword evidence="2 8" id="KW-0812">Transmembrane</keyword>
<dbReference type="GO" id="GO:0001653">
    <property type="term" value="F:peptide receptor activity"/>
    <property type="evidence" value="ECO:0007669"/>
    <property type="project" value="TreeGrafter"/>
</dbReference>
<dbReference type="SMART" id="SM01079">
    <property type="entry name" value="CHASE"/>
    <property type="match status" value="1"/>
</dbReference>
<keyword evidence="3" id="KW-0547">Nucleotide-binding</keyword>
<dbReference type="PANTHER" id="PTHR11920">
    <property type="entry name" value="GUANYLYL CYCLASE"/>
    <property type="match status" value="1"/>
</dbReference>
<evidence type="ECO:0000313" key="11">
    <source>
        <dbReference type="EMBL" id="KAF2075772.1"/>
    </source>
</evidence>
<evidence type="ECO:0000259" key="9">
    <source>
        <dbReference type="PROSITE" id="PS50125"/>
    </source>
</evidence>
<comment type="subcellular location">
    <subcellularLocation>
        <location evidence="1">Membrane</location>
    </subcellularLocation>
</comment>
<comment type="similarity">
    <text evidence="7">Belongs to the adenylyl cyclase class-4/guanylyl cyclase family.</text>
</comment>
<organism evidence="11 12">
    <name type="scientific">Polysphondylium violaceum</name>
    <dbReference type="NCBI Taxonomy" id="133409"/>
    <lineage>
        <taxon>Eukaryota</taxon>
        <taxon>Amoebozoa</taxon>
        <taxon>Evosea</taxon>
        <taxon>Eumycetozoa</taxon>
        <taxon>Dictyostelia</taxon>
        <taxon>Dictyosteliales</taxon>
        <taxon>Dictyosteliaceae</taxon>
        <taxon>Polysphondylium</taxon>
    </lineage>
</organism>
<name>A0A8J4PZC1_9MYCE</name>
<dbReference type="Gene3D" id="3.30.70.1230">
    <property type="entry name" value="Nucleotide cyclase"/>
    <property type="match status" value="1"/>
</dbReference>
<evidence type="ECO:0000256" key="7">
    <source>
        <dbReference type="RuleBase" id="RU000405"/>
    </source>
</evidence>
<gene>
    <name evidence="11" type="ORF">CYY_002905</name>
</gene>
<dbReference type="PROSITE" id="PS00452">
    <property type="entry name" value="GUANYLATE_CYCLASE_1"/>
    <property type="match status" value="1"/>
</dbReference>
<dbReference type="Gene3D" id="3.30.450.350">
    <property type="entry name" value="CHASE domain"/>
    <property type="match status" value="1"/>
</dbReference>
<dbReference type="PROSITE" id="PS50839">
    <property type="entry name" value="CHASE"/>
    <property type="match status" value="1"/>
</dbReference>
<dbReference type="OrthoDB" id="17090at2759"/>
<keyword evidence="6 7" id="KW-0456">Lyase</keyword>
<evidence type="ECO:0000313" key="12">
    <source>
        <dbReference type="Proteomes" id="UP000695562"/>
    </source>
</evidence>
<evidence type="ECO:0008006" key="13">
    <source>
        <dbReference type="Google" id="ProtNLM"/>
    </source>
</evidence>
<dbReference type="InterPro" id="IPR001054">
    <property type="entry name" value="A/G_cyclase"/>
</dbReference>
<dbReference type="Pfam" id="PF00211">
    <property type="entry name" value="Guanylate_cyc"/>
    <property type="match status" value="1"/>
</dbReference>
<sequence>MCLSLFSFIHYSESEIHNTQMELERASKYLIHNIQMRALAMQATIESLNGLYQISPKIRFSPDPIDFFIKTIRKSNENNVMWVSKVFDNERLDFEKNLSSIYHRDIKLLDYDGIGQDYTESIYRPIHFPVSYIYPDNGRFEIGIDFLTSPTMAKTLKKTVENNIPTVHVVQKLLRGKNRDLIMLIPVYRNEFNESDSFEKKIENCIGLAAGLFLTQENIEASWSDTSFQNDFKFFLATSTGLIVYQPNTTNFSTLQQLQHLPIFESRLKYETKMQLEELELTVWVFTSPEYENSKKTFLPSIISLASCILLILTVFYLWEQRKKKAIIQKMMKEKSQLINKFLPIEVSMKLENGQDIVAERSNNACVFFLDIAGFTRFSSIHTPEQVIEVLILIFNSMDLLCAKHGIEKIKTIGDAYMATCGIFPKSDDIKENTTKMLVFALDVLRLVPKDLSFHLGLKVRVGVHCGPVISGVISGYAKPHFDVWGDTVNVASRMESTGIPGHIHVSDRVYQLTKEEFEYSEKFENINVKGKGLMKTWYLLGKVDHEFNLKKDFLEVKKYKDYKDGPPSSPYYESFLPDFHNIENTTVHTCGNCTKLLKKYQHDELNTPKPSCIKHRRNSRASLFQNTNIIDMNQSINLENSQNGINLPLSENNNQDINTMFPAIDSLDIQDNHDNHNNKDN</sequence>
<dbReference type="EMBL" id="AJWJ01000086">
    <property type="protein sequence ID" value="KAF2075772.1"/>
    <property type="molecule type" value="Genomic_DNA"/>
</dbReference>
<evidence type="ECO:0000256" key="4">
    <source>
        <dbReference type="ARBA" id="ARBA00022989"/>
    </source>
</evidence>
<dbReference type="PROSITE" id="PS50125">
    <property type="entry name" value="GUANYLATE_CYCLASE_2"/>
    <property type="match status" value="1"/>
</dbReference>
<protein>
    <recommendedName>
        <fullName evidence="13">Adenylyl cyclase</fullName>
    </recommendedName>
</protein>
<feature type="transmembrane region" description="Helical" evidence="8">
    <location>
        <begin position="298"/>
        <end position="319"/>
    </location>
</feature>
<dbReference type="Pfam" id="PF03924">
    <property type="entry name" value="CHASE"/>
    <property type="match status" value="1"/>
</dbReference>
<dbReference type="SUPFAM" id="SSF55073">
    <property type="entry name" value="Nucleotide cyclase"/>
    <property type="match status" value="1"/>
</dbReference>
<dbReference type="GO" id="GO:0004383">
    <property type="term" value="F:guanylate cyclase activity"/>
    <property type="evidence" value="ECO:0007669"/>
    <property type="project" value="TreeGrafter"/>
</dbReference>
<comment type="caution">
    <text evidence="11">The sequence shown here is derived from an EMBL/GenBank/DDBJ whole genome shotgun (WGS) entry which is preliminary data.</text>
</comment>
<feature type="domain" description="CHASE" evidence="10">
    <location>
        <begin position="125"/>
        <end position="213"/>
    </location>
</feature>
<evidence type="ECO:0000256" key="5">
    <source>
        <dbReference type="ARBA" id="ARBA00023136"/>
    </source>
</evidence>
<reference evidence="11" key="1">
    <citation type="submission" date="2020-01" db="EMBL/GenBank/DDBJ databases">
        <title>Development of genomics and gene disruption for Polysphondylium violaceum indicates a role for the polyketide synthase stlB in stalk morphogenesis.</title>
        <authorList>
            <person name="Narita B."/>
            <person name="Kawabe Y."/>
            <person name="Kin K."/>
            <person name="Saito T."/>
            <person name="Gibbs R."/>
            <person name="Kuspa A."/>
            <person name="Muzny D."/>
            <person name="Queller D."/>
            <person name="Richards S."/>
            <person name="Strassman J."/>
            <person name="Sucgang R."/>
            <person name="Worley K."/>
            <person name="Schaap P."/>
        </authorList>
    </citation>
    <scope>NUCLEOTIDE SEQUENCE</scope>
    <source>
        <strain evidence="11">QSvi11</strain>
    </source>
</reference>
<evidence type="ECO:0000259" key="10">
    <source>
        <dbReference type="PROSITE" id="PS50839"/>
    </source>
</evidence>
<dbReference type="GO" id="GO:0004016">
    <property type="term" value="F:adenylate cyclase activity"/>
    <property type="evidence" value="ECO:0007669"/>
    <property type="project" value="TreeGrafter"/>
</dbReference>
<feature type="domain" description="Guanylate cyclase" evidence="9">
    <location>
        <begin position="366"/>
        <end position="496"/>
    </location>
</feature>
<dbReference type="InterPro" id="IPR029787">
    <property type="entry name" value="Nucleotide_cyclase"/>
</dbReference>
<keyword evidence="12" id="KW-1185">Reference proteome</keyword>
<dbReference type="SMART" id="SM00044">
    <property type="entry name" value="CYCc"/>
    <property type="match status" value="1"/>
</dbReference>
<accession>A0A8J4PZC1</accession>
<dbReference type="GO" id="GO:0000166">
    <property type="term" value="F:nucleotide binding"/>
    <property type="evidence" value="ECO:0007669"/>
    <property type="project" value="UniProtKB-KW"/>
</dbReference>
<dbReference type="InterPro" id="IPR042240">
    <property type="entry name" value="CHASE_sf"/>
</dbReference>
<evidence type="ECO:0000256" key="3">
    <source>
        <dbReference type="ARBA" id="ARBA00022741"/>
    </source>
</evidence>
<dbReference type="InterPro" id="IPR050401">
    <property type="entry name" value="Cyclic_nucleotide_synthase"/>
</dbReference>
<dbReference type="InterPro" id="IPR018297">
    <property type="entry name" value="A/G_cyclase_CS"/>
</dbReference>
<dbReference type="GO" id="GO:0035556">
    <property type="term" value="P:intracellular signal transduction"/>
    <property type="evidence" value="ECO:0007669"/>
    <property type="project" value="InterPro"/>
</dbReference>
<proteinExistence type="inferred from homology"/>
<dbReference type="GO" id="GO:0007168">
    <property type="term" value="P:receptor guanylyl cyclase signaling pathway"/>
    <property type="evidence" value="ECO:0007669"/>
    <property type="project" value="TreeGrafter"/>
</dbReference>
<evidence type="ECO:0000256" key="8">
    <source>
        <dbReference type="SAM" id="Phobius"/>
    </source>
</evidence>
<keyword evidence="4 8" id="KW-1133">Transmembrane helix</keyword>
<dbReference type="AlphaFoldDB" id="A0A8J4PZC1"/>